<keyword evidence="1" id="KW-0413">Isomerase</keyword>
<organism evidence="1 2">
    <name type="scientific">Conexibacter arvalis</name>
    <dbReference type="NCBI Taxonomy" id="912552"/>
    <lineage>
        <taxon>Bacteria</taxon>
        <taxon>Bacillati</taxon>
        <taxon>Actinomycetota</taxon>
        <taxon>Thermoleophilia</taxon>
        <taxon>Solirubrobacterales</taxon>
        <taxon>Conexibacteraceae</taxon>
        <taxon>Conexibacter</taxon>
    </lineage>
</organism>
<keyword evidence="2" id="KW-1185">Reference proteome</keyword>
<reference evidence="1 2" key="1">
    <citation type="submission" date="2020-08" db="EMBL/GenBank/DDBJ databases">
        <title>Genomic Encyclopedia of Archaeal and Bacterial Type Strains, Phase II (KMG-II): from individual species to whole genera.</title>
        <authorList>
            <person name="Goeker M."/>
        </authorList>
    </citation>
    <scope>NUCLEOTIDE SEQUENCE [LARGE SCALE GENOMIC DNA]</scope>
    <source>
        <strain evidence="1 2">DSM 23288</strain>
    </source>
</reference>
<dbReference type="EMBL" id="JACHNU010000002">
    <property type="protein sequence ID" value="MBB4662881.1"/>
    <property type="molecule type" value="Genomic_DNA"/>
</dbReference>
<gene>
    <name evidence="1" type="ORF">BDZ31_002467</name>
</gene>
<dbReference type="AlphaFoldDB" id="A0A840IF88"/>
<sequence>MTLTAFRRTRRRTVATGRIRFPRALTEMERAGAARLQTIASLHDDLERLGHTVTDVSVVGTPVVARGARWHAIVRIDTGEELVATCRIGLGRSARYDVRHTP</sequence>
<evidence type="ECO:0000313" key="2">
    <source>
        <dbReference type="Proteomes" id="UP000585272"/>
    </source>
</evidence>
<name>A0A840IF88_9ACTN</name>
<dbReference type="Proteomes" id="UP000585272">
    <property type="component" value="Unassembled WGS sequence"/>
</dbReference>
<dbReference type="GO" id="GO:0016853">
    <property type="term" value="F:isomerase activity"/>
    <property type="evidence" value="ECO:0007669"/>
    <property type="project" value="UniProtKB-KW"/>
</dbReference>
<evidence type="ECO:0000313" key="1">
    <source>
        <dbReference type="EMBL" id="MBB4662881.1"/>
    </source>
</evidence>
<accession>A0A840IF88</accession>
<comment type="caution">
    <text evidence="1">The sequence shown here is derived from an EMBL/GenBank/DDBJ whole genome shotgun (WGS) entry which is preliminary data.</text>
</comment>
<dbReference type="RefSeq" id="WP_183342399.1">
    <property type="nucleotide sequence ID" value="NZ_JACHNU010000002.1"/>
</dbReference>
<proteinExistence type="predicted"/>
<protein>
    <submittedName>
        <fullName evidence="1">Ketosteroid isomerase-like protein</fullName>
    </submittedName>
</protein>